<evidence type="ECO:0000313" key="1">
    <source>
        <dbReference type="EMBL" id="TCX79947.1"/>
    </source>
</evidence>
<sequence>MYYNPLSEEFYNFRKKEVAREIQKYADIVSSSCIGRDRTFSHQIAPMFNADWNEEKIAVEDSLKKNNHYNIGLNACGSAFYGDYIFNWLKTSGIESYGIPEVHPMVENEEIIYDALEHHHNNGAIFISPYYLEMKPESFGVDKEHKKFSINENNTNLYSSSFYHALSRIMKE</sequence>
<proteinExistence type="predicted"/>
<organism evidence="1">
    <name type="scientific">Klebsiella pneumoniae</name>
    <dbReference type="NCBI Taxonomy" id="573"/>
    <lineage>
        <taxon>Bacteria</taxon>
        <taxon>Pseudomonadati</taxon>
        <taxon>Pseudomonadota</taxon>
        <taxon>Gammaproteobacteria</taxon>
        <taxon>Enterobacterales</taxon>
        <taxon>Enterobacteriaceae</taxon>
        <taxon>Klebsiella/Raoultella group</taxon>
        <taxon>Klebsiella</taxon>
        <taxon>Klebsiella pneumoniae complex</taxon>
    </lineage>
</organism>
<comment type="caution">
    <text evidence="1">The sequence shown here is derived from an EMBL/GenBank/DDBJ whole genome shotgun (WGS) entry which is preliminary data.</text>
</comment>
<gene>
    <name evidence="1" type="ORF">ETF13_27775</name>
</gene>
<dbReference type="EMBL" id="SDCT01000086">
    <property type="protein sequence ID" value="TCX79947.1"/>
    <property type="molecule type" value="Genomic_DNA"/>
</dbReference>
<protein>
    <submittedName>
        <fullName evidence="1">Uncharacterized protein</fullName>
    </submittedName>
</protein>
<name>A0A483LXY4_KLEPN</name>
<dbReference type="AlphaFoldDB" id="A0A483LXY4"/>
<reference evidence="1" key="1">
    <citation type="submission" date="2019-01" db="EMBL/GenBank/DDBJ databases">
        <authorList>
            <person name="Lista F."/>
            <person name="Anselmo A."/>
        </authorList>
    </citation>
    <scope>NUCLEOTIDE SEQUENCE</scope>
    <source>
        <strain evidence="1">3S</strain>
    </source>
</reference>
<accession>A0A483LXY4</accession>